<dbReference type="Pfam" id="PF06140">
    <property type="entry name" value="Ifi-6-16"/>
    <property type="match status" value="1"/>
</dbReference>
<dbReference type="STRING" id="205130.ENSMAMP00000013119"/>
<dbReference type="Ensembl" id="ENSMAMT00000013477.2">
    <property type="protein sequence ID" value="ENSMAMP00000013119.2"/>
    <property type="gene ID" value="ENSMAMG00000008907.2"/>
</dbReference>
<sequence>FKTWTLVTIGVGAVVAAPYALGAIGFTQAGIAASSIAAKMMSVAAISNGGGIAAGGVVATLHHQIPHTRLVSSAGQNNLENGIIVFSRLHSFCDR</sequence>
<dbReference type="GeneTree" id="ENSGT01150000288099"/>
<dbReference type="AlphaFoldDB" id="A0A3Q3LVL2"/>
<keyword evidence="3" id="KW-0812">Transmembrane</keyword>
<protein>
    <submittedName>
        <fullName evidence="6">Uncharacterized protein</fullName>
    </submittedName>
</protein>
<reference evidence="6" key="1">
    <citation type="submission" date="2025-08" db="UniProtKB">
        <authorList>
            <consortium name="Ensembl"/>
        </authorList>
    </citation>
    <scope>IDENTIFICATION</scope>
</reference>
<dbReference type="PANTHER" id="PTHR16932:SF18">
    <property type="entry name" value="INTERFERON, ALPHA-INDUCIBLE PROTEIN 27-LIKE 2"/>
    <property type="match status" value="1"/>
</dbReference>
<keyword evidence="7" id="KW-1185">Reference proteome</keyword>
<keyword evidence="5" id="KW-0472">Membrane</keyword>
<comment type="subcellular location">
    <subcellularLocation>
        <location evidence="1">Membrane</location>
        <topology evidence="1">Multi-pass membrane protein</topology>
    </subcellularLocation>
</comment>
<proteinExistence type="inferred from homology"/>
<organism evidence="6 7">
    <name type="scientific">Mastacembelus armatus</name>
    <name type="common">zig-zag eel</name>
    <dbReference type="NCBI Taxonomy" id="205130"/>
    <lineage>
        <taxon>Eukaryota</taxon>
        <taxon>Metazoa</taxon>
        <taxon>Chordata</taxon>
        <taxon>Craniata</taxon>
        <taxon>Vertebrata</taxon>
        <taxon>Euteleostomi</taxon>
        <taxon>Actinopterygii</taxon>
        <taxon>Neopterygii</taxon>
        <taxon>Teleostei</taxon>
        <taxon>Neoteleostei</taxon>
        <taxon>Acanthomorphata</taxon>
        <taxon>Anabantaria</taxon>
        <taxon>Synbranchiformes</taxon>
        <taxon>Mastacembelidae</taxon>
        <taxon>Mastacembelus</taxon>
    </lineage>
</organism>
<dbReference type="GO" id="GO:0001836">
    <property type="term" value="P:release of cytochrome c from mitochondria"/>
    <property type="evidence" value="ECO:0007669"/>
    <property type="project" value="TreeGrafter"/>
</dbReference>
<evidence type="ECO:0000256" key="4">
    <source>
        <dbReference type="ARBA" id="ARBA00022989"/>
    </source>
</evidence>
<dbReference type="Proteomes" id="UP000261640">
    <property type="component" value="Unplaced"/>
</dbReference>
<reference evidence="6" key="2">
    <citation type="submission" date="2025-09" db="UniProtKB">
        <authorList>
            <consortium name="Ensembl"/>
        </authorList>
    </citation>
    <scope>IDENTIFICATION</scope>
</reference>
<evidence type="ECO:0000256" key="1">
    <source>
        <dbReference type="ARBA" id="ARBA00004141"/>
    </source>
</evidence>
<dbReference type="InterPro" id="IPR009311">
    <property type="entry name" value="IFI6/IFI27-like"/>
</dbReference>
<dbReference type="PANTHER" id="PTHR16932">
    <property type="entry name" value="INTERFERON ALPHA-INDUCIBLE PROTEIN 27"/>
    <property type="match status" value="1"/>
</dbReference>
<keyword evidence="4" id="KW-1133">Transmembrane helix</keyword>
<evidence type="ECO:0000313" key="6">
    <source>
        <dbReference type="Ensembl" id="ENSMAMP00000013119.2"/>
    </source>
</evidence>
<name>A0A3Q3LVL2_9TELE</name>
<evidence type="ECO:0000256" key="5">
    <source>
        <dbReference type="ARBA" id="ARBA00023136"/>
    </source>
</evidence>
<dbReference type="GO" id="GO:0031966">
    <property type="term" value="C:mitochondrial membrane"/>
    <property type="evidence" value="ECO:0007669"/>
    <property type="project" value="TreeGrafter"/>
</dbReference>
<accession>A0A3Q3LVL2</accession>
<dbReference type="InParanoid" id="A0A3Q3LVL2"/>
<dbReference type="GO" id="GO:0097193">
    <property type="term" value="P:intrinsic apoptotic signaling pathway"/>
    <property type="evidence" value="ECO:0007669"/>
    <property type="project" value="TreeGrafter"/>
</dbReference>
<evidence type="ECO:0000313" key="7">
    <source>
        <dbReference type="Proteomes" id="UP000261640"/>
    </source>
</evidence>
<dbReference type="Gene3D" id="6.10.110.10">
    <property type="match status" value="1"/>
</dbReference>
<evidence type="ECO:0000256" key="2">
    <source>
        <dbReference type="ARBA" id="ARBA00007262"/>
    </source>
</evidence>
<comment type="similarity">
    <text evidence="2">Belongs to the IFI6/IFI27 family.</text>
</comment>
<dbReference type="InterPro" id="IPR038213">
    <property type="entry name" value="IFI6/IFI27-like_sf"/>
</dbReference>
<evidence type="ECO:0000256" key="3">
    <source>
        <dbReference type="ARBA" id="ARBA00022692"/>
    </source>
</evidence>